<dbReference type="InterPro" id="IPR055933">
    <property type="entry name" value="DUF7511"/>
</dbReference>
<comment type="caution">
    <text evidence="2">The sequence shown here is derived from an EMBL/GenBank/DDBJ whole genome shotgun (WGS) entry which is preliminary data.</text>
</comment>
<evidence type="ECO:0000313" key="2">
    <source>
        <dbReference type="EMBL" id="MDF9747630.1"/>
    </source>
</evidence>
<sequence>MSPSFDDASTQRRVSTVVIENPNSPDECVLYPADATDEELETTWVTAEEGDYVRPADRR</sequence>
<keyword evidence="3" id="KW-1185">Reference proteome</keyword>
<dbReference type="Proteomes" id="UP001154061">
    <property type="component" value="Unassembled WGS sequence"/>
</dbReference>
<name>A0A9Q4Q167_9EURY</name>
<protein>
    <recommendedName>
        <fullName evidence="1">DUF7511 domain-containing protein</fullName>
    </recommendedName>
</protein>
<dbReference type="RefSeq" id="WP_277523789.1">
    <property type="nucleotide sequence ID" value="NZ_JAMQOT010000008.1"/>
</dbReference>
<dbReference type="AlphaFoldDB" id="A0A9Q4Q167"/>
<dbReference type="EMBL" id="JAMQOT010000008">
    <property type="protein sequence ID" value="MDF9747630.1"/>
    <property type="molecule type" value="Genomic_DNA"/>
</dbReference>
<accession>A0A9Q4Q167</accession>
<feature type="domain" description="DUF7511" evidence="1">
    <location>
        <begin position="15"/>
        <end position="59"/>
    </location>
</feature>
<gene>
    <name evidence="2" type="ORF">NDI89_18795</name>
</gene>
<organism evidence="2 3">
    <name type="scientific">Natrinema salsiterrestre</name>
    <dbReference type="NCBI Taxonomy" id="2950540"/>
    <lineage>
        <taxon>Archaea</taxon>
        <taxon>Methanobacteriati</taxon>
        <taxon>Methanobacteriota</taxon>
        <taxon>Stenosarchaea group</taxon>
        <taxon>Halobacteria</taxon>
        <taxon>Halobacteriales</taxon>
        <taxon>Natrialbaceae</taxon>
        <taxon>Natrinema</taxon>
    </lineage>
</organism>
<reference evidence="2" key="1">
    <citation type="submission" date="2022-06" db="EMBL/GenBank/DDBJ databases">
        <title>Natrinema sp. a new haloarchaeum isolate from saline soil.</title>
        <authorList>
            <person name="Strakova D."/>
            <person name="Galisteo C."/>
            <person name="Sanchez-Porro C."/>
            <person name="Ventosa A."/>
        </authorList>
    </citation>
    <scope>NUCLEOTIDE SEQUENCE</scope>
    <source>
        <strain evidence="2">S1CR25-10</strain>
    </source>
</reference>
<evidence type="ECO:0000313" key="3">
    <source>
        <dbReference type="Proteomes" id="UP001154061"/>
    </source>
</evidence>
<proteinExistence type="predicted"/>
<evidence type="ECO:0000259" key="1">
    <source>
        <dbReference type="Pfam" id="PF24351"/>
    </source>
</evidence>
<dbReference type="Pfam" id="PF24351">
    <property type="entry name" value="DUF7511"/>
    <property type="match status" value="1"/>
</dbReference>